<evidence type="ECO:0000313" key="2">
    <source>
        <dbReference type="Proteomes" id="UP001148838"/>
    </source>
</evidence>
<keyword evidence="2" id="KW-1185">Reference proteome</keyword>
<gene>
    <name evidence="1" type="ORF">ANN_05304</name>
</gene>
<proteinExistence type="predicted"/>
<dbReference type="Proteomes" id="UP001148838">
    <property type="component" value="Unassembled WGS sequence"/>
</dbReference>
<name>A0ABQ8TCS5_PERAM</name>
<protein>
    <submittedName>
        <fullName evidence="1">Uncharacterized protein</fullName>
    </submittedName>
</protein>
<sequence>MLTICSSLRISSFLFLSKRVYPATYRRNLITAASTLLIMLLLRVQHSEPYINTDNRKVDRKYETCFDRKNCNVMKDGRPTENDLHPPNVREVRIREVLNSIRKTGRGNPTQPSRCYETAHLNAIDLDRDRTRNFEHRRQRNTDCATKADSLEIIVDSRLKMAAPFKHFGEGNISEIEFYYSPAKETNTTETPSKRTIANNDVTDTPCKCSEVFVPESISSSVYECPCSDQERVKLSTSDRNKEIVDNNSYALNSDYQSTACSCPTLSVWTPQQLQLLREQSDFVGGAADCYCTLASQFPNKLHFQLQSLGSSDENLKPIVQPLGQQLEEQSNGTDCNCPPCQDQSYGSVERIGSDGCICVPCINMSPHKTQEKRDPSQRIHPSPPISHLMLLTFDGQIKELRLGKLFIKLKT</sequence>
<dbReference type="EMBL" id="JAJSOF020000013">
    <property type="protein sequence ID" value="KAJ4443630.1"/>
    <property type="molecule type" value="Genomic_DNA"/>
</dbReference>
<evidence type="ECO:0000313" key="1">
    <source>
        <dbReference type="EMBL" id="KAJ4443630.1"/>
    </source>
</evidence>
<comment type="caution">
    <text evidence="1">The sequence shown here is derived from an EMBL/GenBank/DDBJ whole genome shotgun (WGS) entry which is preliminary data.</text>
</comment>
<accession>A0ABQ8TCS5</accession>
<reference evidence="1 2" key="1">
    <citation type="journal article" date="2022" name="Allergy">
        <title>Genome assembly and annotation of Periplaneta americana reveal a comprehensive cockroach allergen profile.</title>
        <authorList>
            <person name="Wang L."/>
            <person name="Xiong Q."/>
            <person name="Saelim N."/>
            <person name="Wang L."/>
            <person name="Nong W."/>
            <person name="Wan A.T."/>
            <person name="Shi M."/>
            <person name="Liu X."/>
            <person name="Cao Q."/>
            <person name="Hui J.H.L."/>
            <person name="Sookrung N."/>
            <person name="Leung T.F."/>
            <person name="Tungtrongchitr A."/>
            <person name="Tsui S.K.W."/>
        </authorList>
    </citation>
    <scope>NUCLEOTIDE SEQUENCE [LARGE SCALE GENOMIC DNA]</scope>
    <source>
        <strain evidence="1">PWHHKU_190912</strain>
    </source>
</reference>
<organism evidence="1 2">
    <name type="scientific">Periplaneta americana</name>
    <name type="common">American cockroach</name>
    <name type="synonym">Blatta americana</name>
    <dbReference type="NCBI Taxonomy" id="6978"/>
    <lineage>
        <taxon>Eukaryota</taxon>
        <taxon>Metazoa</taxon>
        <taxon>Ecdysozoa</taxon>
        <taxon>Arthropoda</taxon>
        <taxon>Hexapoda</taxon>
        <taxon>Insecta</taxon>
        <taxon>Pterygota</taxon>
        <taxon>Neoptera</taxon>
        <taxon>Polyneoptera</taxon>
        <taxon>Dictyoptera</taxon>
        <taxon>Blattodea</taxon>
        <taxon>Blattoidea</taxon>
        <taxon>Blattidae</taxon>
        <taxon>Blattinae</taxon>
        <taxon>Periplaneta</taxon>
    </lineage>
</organism>